<keyword evidence="4 7" id="KW-0697">Rotamase</keyword>
<gene>
    <name evidence="7" type="primary">surA</name>
    <name evidence="10" type="ordered locus">Dtpsy_3469</name>
</gene>
<comment type="function">
    <text evidence="7">Chaperone involved in the correct folding and assembly of outer membrane proteins. Recognizes specific patterns of aromatic residues and the orientation of their side chains, which are found more frequently in integral outer membrane proteins. May act in both early periplasmic and late outer membrane-associated steps of protein maturation.</text>
</comment>
<keyword evidence="1 7" id="KW-0732">Signal</keyword>
<keyword evidence="2 7" id="KW-0677">Repeat</keyword>
<keyword evidence="11" id="KW-1185">Reference proteome</keyword>
<dbReference type="InterPro" id="IPR050280">
    <property type="entry name" value="OMP_Chaperone_SurA"/>
</dbReference>
<feature type="compositionally biased region" description="Low complexity" evidence="8">
    <location>
        <begin position="45"/>
        <end position="58"/>
    </location>
</feature>
<dbReference type="SUPFAM" id="SSF54534">
    <property type="entry name" value="FKBP-like"/>
    <property type="match status" value="2"/>
</dbReference>
<dbReference type="GO" id="GO:0050821">
    <property type="term" value="P:protein stabilization"/>
    <property type="evidence" value="ECO:0007669"/>
    <property type="project" value="InterPro"/>
</dbReference>
<evidence type="ECO:0000256" key="1">
    <source>
        <dbReference type="ARBA" id="ARBA00022729"/>
    </source>
</evidence>
<comment type="domain">
    <text evidence="7">The PPIase activity resides only in the second parvulin domain. The N-terminal region and the C-terminal tail are necessary and sufficient for the chaperone activity of SurA. The PPIase activity is dispensable for SurA to function as a chaperone. The N-terminal region and the C-terminal tail are also required for porin recognition.</text>
</comment>
<feature type="domain" description="PpiC" evidence="9">
    <location>
        <begin position="324"/>
        <end position="423"/>
    </location>
</feature>
<keyword evidence="6 7" id="KW-0413">Isomerase</keyword>
<organism evidence="10 11">
    <name type="scientific">Acidovorax ebreus (strain TPSY)</name>
    <name type="common">Diaphorobacter sp. (strain TPSY)</name>
    <dbReference type="NCBI Taxonomy" id="535289"/>
    <lineage>
        <taxon>Bacteria</taxon>
        <taxon>Pseudomonadati</taxon>
        <taxon>Pseudomonadota</taxon>
        <taxon>Betaproteobacteria</taxon>
        <taxon>Burkholderiales</taxon>
        <taxon>Comamonadaceae</taxon>
        <taxon>Diaphorobacter</taxon>
    </lineage>
</organism>
<dbReference type="InterPro" id="IPR023034">
    <property type="entry name" value="PPIase_SurA"/>
</dbReference>
<dbReference type="InterPro" id="IPR046357">
    <property type="entry name" value="PPIase_dom_sf"/>
</dbReference>
<reference evidence="10 11" key="1">
    <citation type="journal article" date="2010" name="J. Bacteriol.">
        <title>Completed genome sequence of the anaerobic iron-oxidizing bacterium Acidovorax ebreus strain TPSY.</title>
        <authorList>
            <person name="Byrne-Bailey K.G."/>
            <person name="Weber K.A."/>
            <person name="Chair A.H."/>
            <person name="Bose S."/>
            <person name="Knox T."/>
            <person name="Spanbauer T.L."/>
            <person name="Chertkov O."/>
            <person name="Coates J.D."/>
        </authorList>
    </citation>
    <scope>NUCLEOTIDE SEQUENCE [LARGE SCALE GENOMIC DNA]</scope>
    <source>
        <strain evidence="10 11">TPSY</strain>
    </source>
</reference>
<dbReference type="PROSITE" id="PS01096">
    <property type="entry name" value="PPIC_PPIASE_1"/>
    <property type="match status" value="1"/>
</dbReference>
<evidence type="ECO:0000313" key="10">
    <source>
        <dbReference type="EMBL" id="ACM34895.1"/>
    </source>
</evidence>
<dbReference type="HAMAP" id="MF_01183">
    <property type="entry name" value="Chaperone_SurA"/>
    <property type="match status" value="1"/>
</dbReference>
<evidence type="ECO:0000259" key="9">
    <source>
        <dbReference type="PROSITE" id="PS50198"/>
    </source>
</evidence>
<dbReference type="SUPFAM" id="SSF109998">
    <property type="entry name" value="Triger factor/SurA peptide-binding domain-like"/>
    <property type="match status" value="1"/>
</dbReference>
<dbReference type="Pfam" id="PF09312">
    <property type="entry name" value="SurA_N"/>
    <property type="match status" value="1"/>
</dbReference>
<evidence type="ECO:0000256" key="2">
    <source>
        <dbReference type="ARBA" id="ARBA00022737"/>
    </source>
</evidence>
<evidence type="ECO:0000256" key="5">
    <source>
        <dbReference type="ARBA" id="ARBA00023186"/>
    </source>
</evidence>
<keyword evidence="3 7" id="KW-0574">Periplasm</keyword>
<feature type="region of interest" description="Disordered" evidence="8">
    <location>
        <begin position="34"/>
        <end position="58"/>
    </location>
</feature>
<dbReference type="AlphaFoldDB" id="A0A9J9QGA2"/>
<dbReference type="GO" id="GO:0003755">
    <property type="term" value="F:peptidyl-prolyl cis-trans isomerase activity"/>
    <property type="evidence" value="ECO:0007669"/>
    <property type="project" value="UniProtKB-UniRule"/>
</dbReference>
<dbReference type="PANTHER" id="PTHR47637:SF1">
    <property type="entry name" value="CHAPERONE SURA"/>
    <property type="match status" value="1"/>
</dbReference>
<comment type="subcellular location">
    <subcellularLocation>
        <location evidence="7">Periplasm</location>
    </subcellularLocation>
    <text evidence="7">Is capable of associating with the outer membrane.</text>
</comment>
<dbReference type="InterPro" id="IPR027304">
    <property type="entry name" value="Trigger_fact/SurA_dom_sf"/>
</dbReference>
<dbReference type="InterPro" id="IPR023058">
    <property type="entry name" value="PPIase_PpiC_CS"/>
</dbReference>
<feature type="domain" description="PpiC" evidence="9">
    <location>
        <begin position="213"/>
        <end position="314"/>
    </location>
</feature>
<dbReference type="GO" id="GO:0051082">
    <property type="term" value="F:unfolded protein binding"/>
    <property type="evidence" value="ECO:0007669"/>
    <property type="project" value="UniProtKB-UniRule"/>
</dbReference>
<dbReference type="GO" id="GO:0042277">
    <property type="term" value="F:peptide binding"/>
    <property type="evidence" value="ECO:0007669"/>
    <property type="project" value="InterPro"/>
</dbReference>
<evidence type="ECO:0000256" key="7">
    <source>
        <dbReference type="HAMAP-Rule" id="MF_01183"/>
    </source>
</evidence>
<evidence type="ECO:0000256" key="3">
    <source>
        <dbReference type="ARBA" id="ARBA00022764"/>
    </source>
</evidence>
<evidence type="ECO:0000256" key="6">
    <source>
        <dbReference type="ARBA" id="ARBA00023235"/>
    </source>
</evidence>
<dbReference type="GO" id="GO:0030288">
    <property type="term" value="C:outer membrane-bounded periplasmic space"/>
    <property type="evidence" value="ECO:0007669"/>
    <property type="project" value="InterPro"/>
</dbReference>
<dbReference type="PANTHER" id="PTHR47637">
    <property type="entry name" value="CHAPERONE SURA"/>
    <property type="match status" value="1"/>
</dbReference>
<feature type="signal peptide" evidence="7">
    <location>
        <begin position="1"/>
        <end position="32"/>
    </location>
</feature>
<evidence type="ECO:0000256" key="8">
    <source>
        <dbReference type="SAM" id="MobiDB-lite"/>
    </source>
</evidence>
<feature type="chain" id="PRO_5039966413" description="Chaperone SurA" evidence="7">
    <location>
        <begin position="33"/>
        <end position="471"/>
    </location>
</feature>
<dbReference type="InterPro" id="IPR015391">
    <property type="entry name" value="SurA_N"/>
</dbReference>
<proteinExistence type="inferred from homology"/>
<dbReference type="Pfam" id="PF00639">
    <property type="entry name" value="Rotamase"/>
    <property type="match status" value="2"/>
</dbReference>
<dbReference type="GO" id="GO:0043165">
    <property type="term" value="P:Gram-negative-bacterium-type cell outer membrane assembly"/>
    <property type="evidence" value="ECO:0007669"/>
    <property type="project" value="InterPro"/>
</dbReference>
<dbReference type="EC" id="5.2.1.8" evidence="7"/>
<sequence precursor="true">MNLHHAMKHRALTLGLVCLTAVAPLVPVSAHAQGLRPSASGQPRLPSAATLLPPAGATASNAPRQADYIVAVVNSEPITNNEVRQRTERVVQQIASQGGKVPPQELLAKEVLERLILEKIQVQQAKETGIKVDDYAVSQAEQSVARQNSISVDEMHRRLAADGISKERFREELRNQLLALRLRERDVESRVRVSDLEVDQYLREQRQAAGPGKLELNLGHILVKVPENAGPDEVAQRSARAQEALAKVQAGGDFGAVAREYSDAPEGANGGLLGLRPADRYPELFVNATQQASVGSVVGPVRSPAGFHILKVVDKTQSGVPTTAVQSHARHILLRTNANLSERQAAERLEDLRDRVARGGADFAALAREYSQDGSAKDGGDLGWASPGRYVPEFEEALNALRPGEISRPVVSRFGVHLIQLLERREAKLTQREQRDMVRDTVREKKLDEAFATWIQEARGRAYVEYRDAPQ</sequence>
<name>A0A9J9QGA2_ACIET</name>
<dbReference type="InterPro" id="IPR000297">
    <property type="entry name" value="PPIase_PpiC"/>
</dbReference>
<dbReference type="EMBL" id="CP001392">
    <property type="protein sequence ID" value="ACM34895.1"/>
    <property type="molecule type" value="Genomic_DNA"/>
</dbReference>
<dbReference type="Proteomes" id="UP000000450">
    <property type="component" value="Chromosome"/>
</dbReference>
<dbReference type="Gene3D" id="3.10.50.40">
    <property type="match status" value="2"/>
</dbReference>
<protein>
    <recommendedName>
        <fullName evidence="7">Chaperone SurA</fullName>
    </recommendedName>
    <alternativeName>
        <fullName evidence="7">Peptidyl-prolyl cis-trans isomerase SurA</fullName>
        <shortName evidence="7">PPIase SurA</shortName>
        <ecNumber evidence="7">5.2.1.8</ecNumber>
    </alternativeName>
    <alternativeName>
        <fullName evidence="7">Rotamase SurA</fullName>
    </alternativeName>
</protein>
<comment type="catalytic activity">
    <reaction evidence="7">
        <text>[protein]-peptidylproline (omega=180) = [protein]-peptidylproline (omega=0)</text>
        <dbReference type="Rhea" id="RHEA:16237"/>
        <dbReference type="Rhea" id="RHEA-COMP:10747"/>
        <dbReference type="Rhea" id="RHEA-COMP:10748"/>
        <dbReference type="ChEBI" id="CHEBI:83833"/>
        <dbReference type="ChEBI" id="CHEBI:83834"/>
        <dbReference type="EC" id="5.2.1.8"/>
    </reaction>
</comment>
<dbReference type="KEGG" id="dia:Dtpsy_3469"/>
<dbReference type="PROSITE" id="PS50198">
    <property type="entry name" value="PPIC_PPIASE_2"/>
    <property type="match status" value="2"/>
</dbReference>
<evidence type="ECO:0000256" key="4">
    <source>
        <dbReference type="ARBA" id="ARBA00023110"/>
    </source>
</evidence>
<dbReference type="Gene3D" id="1.10.4030.10">
    <property type="entry name" value="Porin chaperone SurA, peptide-binding domain"/>
    <property type="match status" value="1"/>
</dbReference>
<evidence type="ECO:0000313" key="11">
    <source>
        <dbReference type="Proteomes" id="UP000000450"/>
    </source>
</evidence>
<keyword evidence="5 7" id="KW-0143">Chaperone</keyword>
<dbReference type="GO" id="GO:0006457">
    <property type="term" value="P:protein folding"/>
    <property type="evidence" value="ECO:0007669"/>
    <property type="project" value="UniProtKB-UniRule"/>
</dbReference>
<accession>A0A9J9QGA2</accession>